<keyword evidence="3" id="KW-1185">Reference proteome</keyword>
<proteinExistence type="predicted"/>
<keyword evidence="1" id="KW-0812">Transmembrane</keyword>
<keyword evidence="1" id="KW-0472">Membrane</keyword>
<dbReference type="InterPro" id="IPR015424">
    <property type="entry name" value="PyrdxlP-dep_Trfase"/>
</dbReference>
<evidence type="ECO:0000313" key="2">
    <source>
        <dbReference type="EMBL" id="KAH6653288.1"/>
    </source>
</evidence>
<dbReference type="GeneID" id="70129132"/>
<evidence type="ECO:0000313" key="3">
    <source>
        <dbReference type="Proteomes" id="UP000758603"/>
    </source>
</evidence>
<protein>
    <submittedName>
        <fullName evidence="2">Uncharacterized protein</fullName>
    </submittedName>
</protein>
<dbReference type="EMBL" id="JAGPXC010000005">
    <property type="protein sequence ID" value="KAH6653288.1"/>
    <property type="molecule type" value="Genomic_DNA"/>
</dbReference>
<gene>
    <name evidence="2" type="ORF">BKA67DRAFT_536975</name>
</gene>
<accession>A0A9P8UJ12</accession>
<dbReference type="InterPro" id="IPR015421">
    <property type="entry name" value="PyrdxlP-dep_Trfase_major"/>
</dbReference>
<evidence type="ECO:0000256" key="1">
    <source>
        <dbReference type="SAM" id="Phobius"/>
    </source>
</evidence>
<keyword evidence="1" id="KW-1133">Transmembrane helix</keyword>
<sequence length="103" mass="11438">MEDMNFELVQALLKIPGLGNSYCGVIFILDKVMSACLQPNSLQGRYALEPDITTLSKYIGGGVVVGGLVAASGFFQYMIHVWREAFRIRTPSTPLIPKTYPRR</sequence>
<dbReference type="AlphaFoldDB" id="A0A9P8UJ12"/>
<dbReference type="Gene3D" id="3.40.640.10">
    <property type="entry name" value="Type I PLP-dependent aspartate aminotransferase-like (Major domain)"/>
    <property type="match status" value="1"/>
</dbReference>
<reference evidence="2" key="1">
    <citation type="journal article" date="2021" name="Nat. Commun.">
        <title>Genetic determinants of endophytism in the Arabidopsis root mycobiome.</title>
        <authorList>
            <person name="Mesny F."/>
            <person name="Miyauchi S."/>
            <person name="Thiergart T."/>
            <person name="Pickel B."/>
            <person name="Atanasova L."/>
            <person name="Karlsson M."/>
            <person name="Huettel B."/>
            <person name="Barry K.W."/>
            <person name="Haridas S."/>
            <person name="Chen C."/>
            <person name="Bauer D."/>
            <person name="Andreopoulos W."/>
            <person name="Pangilinan J."/>
            <person name="LaButti K."/>
            <person name="Riley R."/>
            <person name="Lipzen A."/>
            <person name="Clum A."/>
            <person name="Drula E."/>
            <person name="Henrissat B."/>
            <person name="Kohler A."/>
            <person name="Grigoriev I.V."/>
            <person name="Martin F.M."/>
            <person name="Hacquard S."/>
        </authorList>
    </citation>
    <scope>NUCLEOTIDE SEQUENCE</scope>
    <source>
        <strain evidence="2">MPI-SDFR-AT-0073</strain>
    </source>
</reference>
<comment type="caution">
    <text evidence="2">The sequence shown here is derived from an EMBL/GenBank/DDBJ whole genome shotgun (WGS) entry which is preliminary data.</text>
</comment>
<feature type="transmembrane region" description="Helical" evidence="1">
    <location>
        <begin position="58"/>
        <end position="79"/>
    </location>
</feature>
<organism evidence="2 3">
    <name type="scientific">Truncatella angustata</name>
    <dbReference type="NCBI Taxonomy" id="152316"/>
    <lineage>
        <taxon>Eukaryota</taxon>
        <taxon>Fungi</taxon>
        <taxon>Dikarya</taxon>
        <taxon>Ascomycota</taxon>
        <taxon>Pezizomycotina</taxon>
        <taxon>Sordariomycetes</taxon>
        <taxon>Xylariomycetidae</taxon>
        <taxon>Amphisphaeriales</taxon>
        <taxon>Sporocadaceae</taxon>
        <taxon>Truncatella</taxon>
    </lineage>
</organism>
<dbReference type="Proteomes" id="UP000758603">
    <property type="component" value="Unassembled WGS sequence"/>
</dbReference>
<name>A0A9P8UJ12_9PEZI</name>
<dbReference type="RefSeq" id="XP_045957565.1">
    <property type="nucleotide sequence ID" value="XM_046100240.1"/>
</dbReference>
<dbReference type="SUPFAM" id="SSF53383">
    <property type="entry name" value="PLP-dependent transferases"/>
    <property type="match status" value="1"/>
</dbReference>